<comment type="caution">
    <text evidence="2">The sequence shown here is derived from an EMBL/GenBank/DDBJ whole genome shotgun (WGS) entry which is preliminary data.</text>
</comment>
<feature type="compositionally biased region" description="Polar residues" evidence="1">
    <location>
        <begin position="21"/>
        <end position="36"/>
    </location>
</feature>
<dbReference type="AlphaFoldDB" id="A0AAD7AIC7"/>
<name>A0AAD7AIC7_9AGAR</name>
<proteinExistence type="predicted"/>
<feature type="compositionally biased region" description="Low complexity" evidence="1">
    <location>
        <begin position="212"/>
        <end position="225"/>
    </location>
</feature>
<sequence>MNSKNLVPKETVFYRTNDPQATSMFSRSTHGMTHQHNYPAAPAESRNQALEPYPSVPVSYPESSQRTRMHHDQFQFHEVSHESTTQKRGMSYTVTSASVPFSLPPAPSDRPPPSLRLPSPPSFSGPTFPPSDSYSATQSSSWAGAVNYRRLSLSLTDSDDDVGYIPPHRQDFIPIVPKSTETSTSFPAGSELDLSYDRTSGLSTPNSASELSASPPISIQTIPSSVEPRDGRRRKGPEKMVILKEHKNRVIQPDST</sequence>
<evidence type="ECO:0000313" key="2">
    <source>
        <dbReference type="EMBL" id="KAJ7359628.1"/>
    </source>
</evidence>
<gene>
    <name evidence="2" type="ORF">DFH08DRAFT_414055</name>
</gene>
<organism evidence="2 3">
    <name type="scientific">Mycena albidolilacea</name>
    <dbReference type="NCBI Taxonomy" id="1033008"/>
    <lineage>
        <taxon>Eukaryota</taxon>
        <taxon>Fungi</taxon>
        <taxon>Dikarya</taxon>
        <taxon>Basidiomycota</taxon>
        <taxon>Agaricomycotina</taxon>
        <taxon>Agaricomycetes</taxon>
        <taxon>Agaricomycetidae</taxon>
        <taxon>Agaricales</taxon>
        <taxon>Marasmiineae</taxon>
        <taxon>Mycenaceae</taxon>
        <taxon>Mycena</taxon>
    </lineage>
</organism>
<evidence type="ECO:0000256" key="1">
    <source>
        <dbReference type="SAM" id="MobiDB-lite"/>
    </source>
</evidence>
<protein>
    <submittedName>
        <fullName evidence="2">Uncharacterized protein</fullName>
    </submittedName>
</protein>
<feature type="compositionally biased region" description="Pro residues" evidence="1">
    <location>
        <begin position="102"/>
        <end position="129"/>
    </location>
</feature>
<dbReference type="EMBL" id="JARIHO010000006">
    <property type="protein sequence ID" value="KAJ7359628.1"/>
    <property type="molecule type" value="Genomic_DNA"/>
</dbReference>
<feature type="region of interest" description="Disordered" evidence="1">
    <location>
        <begin position="101"/>
        <end position="140"/>
    </location>
</feature>
<accession>A0AAD7AIC7</accession>
<feature type="compositionally biased region" description="Polar residues" evidence="1">
    <location>
        <begin position="197"/>
        <end position="211"/>
    </location>
</feature>
<reference evidence="2" key="1">
    <citation type="submission" date="2023-03" db="EMBL/GenBank/DDBJ databases">
        <title>Massive genome expansion in bonnet fungi (Mycena s.s.) driven by repeated elements and novel gene families across ecological guilds.</title>
        <authorList>
            <consortium name="Lawrence Berkeley National Laboratory"/>
            <person name="Harder C.B."/>
            <person name="Miyauchi S."/>
            <person name="Viragh M."/>
            <person name="Kuo A."/>
            <person name="Thoen E."/>
            <person name="Andreopoulos B."/>
            <person name="Lu D."/>
            <person name="Skrede I."/>
            <person name="Drula E."/>
            <person name="Henrissat B."/>
            <person name="Morin E."/>
            <person name="Kohler A."/>
            <person name="Barry K."/>
            <person name="LaButti K."/>
            <person name="Morin E."/>
            <person name="Salamov A."/>
            <person name="Lipzen A."/>
            <person name="Mereny Z."/>
            <person name="Hegedus B."/>
            <person name="Baldrian P."/>
            <person name="Stursova M."/>
            <person name="Weitz H."/>
            <person name="Taylor A."/>
            <person name="Grigoriev I.V."/>
            <person name="Nagy L.G."/>
            <person name="Martin F."/>
            <person name="Kauserud H."/>
        </authorList>
    </citation>
    <scope>NUCLEOTIDE SEQUENCE</scope>
    <source>
        <strain evidence="2">CBHHK002</strain>
    </source>
</reference>
<feature type="region of interest" description="Disordered" evidence="1">
    <location>
        <begin position="21"/>
        <end position="46"/>
    </location>
</feature>
<keyword evidence="3" id="KW-1185">Reference proteome</keyword>
<feature type="region of interest" description="Disordered" evidence="1">
    <location>
        <begin position="177"/>
        <end position="238"/>
    </location>
</feature>
<dbReference type="Proteomes" id="UP001218218">
    <property type="component" value="Unassembled WGS sequence"/>
</dbReference>
<evidence type="ECO:0000313" key="3">
    <source>
        <dbReference type="Proteomes" id="UP001218218"/>
    </source>
</evidence>